<feature type="domain" description="MacB-like periplasmic core" evidence="9">
    <location>
        <begin position="17"/>
        <end position="235"/>
    </location>
</feature>
<evidence type="ECO:0000256" key="7">
    <source>
        <dbReference type="SAM" id="Phobius"/>
    </source>
</evidence>
<dbReference type="Pfam" id="PF02687">
    <property type="entry name" value="FtsX"/>
    <property type="match status" value="2"/>
</dbReference>
<evidence type="ECO:0000313" key="10">
    <source>
        <dbReference type="EMBL" id="OGI50549.1"/>
    </source>
</evidence>
<dbReference type="Proteomes" id="UP000179037">
    <property type="component" value="Unassembled WGS sequence"/>
</dbReference>
<feature type="domain" description="MacB-like periplasmic core" evidence="9">
    <location>
        <begin position="446"/>
        <end position="663"/>
    </location>
</feature>
<feature type="domain" description="ABC3 transporter permease C-terminal" evidence="8">
    <location>
        <begin position="268"/>
        <end position="398"/>
    </location>
</feature>
<dbReference type="InterPro" id="IPR051447">
    <property type="entry name" value="Lipoprotein-release_system"/>
</dbReference>
<dbReference type="PANTHER" id="PTHR30489:SF0">
    <property type="entry name" value="LIPOPROTEIN-RELEASING SYSTEM TRANSMEMBRANE PROTEIN LOLE"/>
    <property type="match status" value="1"/>
</dbReference>
<evidence type="ECO:0000256" key="1">
    <source>
        <dbReference type="ARBA" id="ARBA00004651"/>
    </source>
</evidence>
<evidence type="ECO:0000259" key="8">
    <source>
        <dbReference type="Pfam" id="PF02687"/>
    </source>
</evidence>
<feature type="transmembrane region" description="Helical" evidence="7">
    <location>
        <begin position="712"/>
        <end position="736"/>
    </location>
</feature>
<dbReference type="PANTHER" id="PTHR30489">
    <property type="entry name" value="LIPOPROTEIN-RELEASING SYSTEM TRANSMEMBRANE PROTEIN LOLE"/>
    <property type="match status" value="1"/>
</dbReference>
<name>A0A1F6TZQ7_9PROT</name>
<keyword evidence="6 7" id="KW-0472">Membrane</keyword>
<evidence type="ECO:0000313" key="11">
    <source>
        <dbReference type="Proteomes" id="UP000179037"/>
    </source>
</evidence>
<sequence length="852" mass="90204">MFLKLATRGLARNRRRSLITVAAVAIGLAGIVFLWGYIAGINRQMIANITSYLTGHVQVHQKGYHDDPTLDLAFDGPEGIAARIKAQPGVTAVAPRIEGEALASGPEKTRGVLVVGVDPAREGAITTLARAVKAGSYLDAADTNGILLGDRVAEILRVAVGGEVTLVTQAADGSIGAGRYRVRGIYDSGIDMIDSAYVFLTLPAAQSLYALEGRVTTLAVRLDELGAVPVASAALAGQLGATFEVLGWQKLLPRLADNVAFHELFTYIILFVVFVVVTLGIANTILMGVMERIREFGVMMALGTAPGQIARVVLYEAALLGLAGIAAGNALGLGIVTWFGGRGIDLGQYAKAVQMMPGLTGIVYPSARADHLLFLSALLLAATVAASLYPAWKAAGFTPVEAIRGVRAALGRRLRHLPRIALPLPVRAVFARIALRGLARNPRRAALTLGSLAAGLAAYLFLSGLAQGFFLQMRDNATGLVTGHLQIEVKGFRDELDAKLALANSAELLVRVRANPAVAAATPRLQAMAMMSSPTQSEPVMLYGVDPEAERAVTRLHRQVREGNYLSTDSSREIIIGRGLAERLGVRLGEKIVVIAPAADGTLGSAALRVTGIFETDNDVLDRNVALTALPAARELLGVPREAATIVVRLKEIEALDAAAVSLAETLTAMCRDAQMSREAGCRERPSGQEVVTWKTLLPEAVQMLELVRVNLYIILLVVFTVVALGVANTLLMAVLERTREFGLQLALGTRPGLIVRTVLYESLVLGVLGLAAGIVLGSLIVGYYHTYGFDLTAYAAATKAIPGMTGVVYPTIVPGNVWLPVAALLVTSLAAALYPAWRAARLDAIQALRHV</sequence>
<dbReference type="AlphaFoldDB" id="A0A1F6TZQ7"/>
<reference evidence="10 11" key="1">
    <citation type="journal article" date="2016" name="Nat. Commun.">
        <title>Thousands of microbial genomes shed light on interconnected biogeochemical processes in an aquifer system.</title>
        <authorList>
            <person name="Anantharaman K."/>
            <person name="Brown C.T."/>
            <person name="Hug L.A."/>
            <person name="Sharon I."/>
            <person name="Castelle C.J."/>
            <person name="Probst A.J."/>
            <person name="Thomas B.C."/>
            <person name="Singh A."/>
            <person name="Wilkins M.J."/>
            <person name="Karaoz U."/>
            <person name="Brodie E.L."/>
            <person name="Williams K.H."/>
            <person name="Hubbard S.S."/>
            <person name="Banfield J.F."/>
        </authorList>
    </citation>
    <scope>NUCLEOTIDE SEQUENCE [LARGE SCALE GENOMIC DNA]</scope>
</reference>
<evidence type="ECO:0000256" key="3">
    <source>
        <dbReference type="ARBA" id="ARBA00022475"/>
    </source>
</evidence>
<feature type="transmembrane region" description="Helical" evidence="7">
    <location>
        <begin position="320"/>
        <end position="341"/>
    </location>
</feature>
<feature type="transmembrane region" description="Helical" evidence="7">
    <location>
        <begin position="764"/>
        <end position="785"/>
    </location>
</feature>
<evidence type="ECO:0000256" key="4">
    <source>
        <dbReference type="ARBA" id="ARBA00022692"/>
    </source>
</evidence>
<keyword evidence="5 7" id="KW-1133">Transmembrane helix</keyword>
<organism evidence="10 11">
    <name type="scientific">Candidatus Muproteobacteria bacterium RIFCSPLOWO2_01_FULL_60_18</name>
    <dbReference type="NCBI Taxonomy" id="1817768"/>
    <lineage>
        <taxon>Bacteria</taxon>
        <taxon>Pseudomonadati</taxon>
        <taxon>Pseudomonadota</taxon>
        <taxon>Candidatus Muproteobacteria</taxon>
    </lineage>
</organism>
<evidence type="ECO:0000259" key="9">
    <source>
        <dbReference type="Pfam" id="PF12704"/>
    </source>
</evidence>
<feature type="transmembrane region" description="Helical" evidence="7">
    <location>
        <begin position="372"/>
        <end position="392"/>
    </location>
</feature>
<protein>
    <recommendedName>
        <fullName evidence="12">ABC transporter permease</fullName>
    </recommendedName>
</protein>
<keyword evidence="3" id="KW-1003">Cell membrane</keyword>
<dbReference type="EMBL" id="MFTC01000067">
    <property type="protein sequence ID" value="OGI50549.1"/>
    <property type="molecule type" value="Genomic_DNA"/>
</dbReference>
<accession>A0A1F6TZQ7</accession>
<dbReference type="InterPro" id="IPR003838">
    <property type="entry name" value="ABC3_permease_C"/>
</dbReference>
<proteinExistence type="inferred from homology"/>
<dbReference type="STRING" id="1817768.A3A87_05685"/>
<feature type="transmembrane region" description="Helical" evidence="7">
    <location>
        <begin position="18"/>
        <end position="38"/>
    </location>
</feature>
<comment type="caution">
    <text evidence="10">The sequence shown here is derived from an EMBL/GenBank/DDBJ whole genome shotgun (WGS) entry which is preliminary data.</text>
</comment>
<feature type="domain" description="ABC3 transporter permease C-terminal" evidence="8">
    <location>
        <begin position="714"/>
        <end position="843"/>
    </location>
</feature>
<comment type="subcellular location">
    <subcellularLocation>
        <location evidence="1">Cell membrane</location>
        <topology evidence="1">Multi-pass membrane protein</topology>
    </subcellularLocation>
</comment>
<evidence type="ECO:0000256" key="6">
    <source>
        <dbReference type="ARBA" id="ARBA00023136"/>
    </source>
</evidence>
<feature type="transmembrane region" description="Helical" evidence="7">
    <location>
        <begin position="818"/>
        <end position="838"/>
    </location>
</feature>
<dbReference type="GO" id="GO:0044874">
    <property type="term" value="P:lipoprotein localization to outer membrane"/>
    <property type="evidence" value="ECO:0007669"/>
    <property type="project" value="TreeGrafter"/>
</dbReference>
<feature type="transmembrane region" description="Helical" evidence="7">
    <location>
        <begin position="446"/>
        <end position="470"/>
    </location>
</feature>
<dbReference type="InterPro" id="IPR025857">
    <property type="entry name" value="MacB_PCD"/>
</dbReference>
<dbReference type="GO" id="GO:0098797">
    <property type="term" value="C:plasma membrane protein complex"/>
    <property type="evidence" value="ECO:0007669"/>
    <property type="project" value="TreeGrafter"/>
</dbReference>
<keyword evidence="4 7" id="KW-0812">Transmembrane</keyword>
<feature type="transmembrane region" description="Helical" evidence="7">
    <location>
        <begin position="264"/>
        <end position="289"/>
    </location>
</feature>
<evidence type="ECO:0008006" key="12">
    <source>
        <dbReference type="Google" id="ProtNLM"/>
    </source>
</evidence>
<evidence type="ECO:0000256" key="2">
    <source>
        <dbReference type="ARBA" id="ARBA00005236"/>
    </source>
</evidence>
<evidence type="ECO:0000256" key="5">
    <source>
        <dbReference type="ARBA" id="ARBA00022989"/>
    </source>
</evidence>
<dbReference type="Pfam" id="PF12704">
    <property type="entry name" value="MacB_PCD"/>
    <property type="match status" value="2"/>
</dbReference>
<gene>
    <name evidence="10" type="ORF">A3A87_05685</name>
</gene>
<comment type="similarity">
    <text evidence="2">Belongs to the ABC-4 integral membrane protein family. LolC/E subfamily.</text>
</comment>